<evidence type="ECO:0000313" key="3">
    <source>
        <dbReference type="Proteomes" id="UP001234581"/>
    </source>
</evidence>
<accession>A0AAD7XZZ8</accession>
<feature type="chain" id="PRO_5042123048" evidence="1">
    <location>
        <begin position="22"/>
        <end position="156"/>
    </location>
</feature>
<keyword evidence="3" id="KW-1185">Reference proteome</keyword>
<comment type="caution">
    <text evidence="2">The sequence shown here is derived from an EMBL/GenBank/DDBJ whole genome shotgun (WGS) entry which is preliminary data.</text>
</comment>
<protein>
    <submittedName>
        <fullName evidence="2">Uncharacterized protein</fullName>
    </submittedName>
</protein>
<dbReference type="EMBL" id="JARTCD010000039">
    <property type="protein sequence ID" value="KAJ8656557.1"/>
    <property type="molecule type" value="Genomic_DNA"/>
</dbReference>
<dbReference type="AlphaFoldDB" id="A0AAD7XZZ8"/>
<evidence type="ECO:0000256" key="1">
    <source>
        <dbReference type="SAM" id="SignalP"/>
    </source>
</evidence>
<proteinExistence type="predicted"/>
<gene>
    <name evidence="2" type="ORF">O0I10_007880</name>
</gene>
<reference evidence="2 3" key="1">
    <citation type="submission" date="2023-03" db="EMBL/GenBank/DDBJ databases">
        <title>Genome sequence of Lichtheimia ornata CBS 291.66.</title>
        <authorList>
            <person name="Mohabir J.T."/>
            <person name="Shea T.P."/>
            <person name="Kurbessoian T."/>
            <person name="Berby B."/>
            <person name="Fontaine J."/>
            <person name="Livny J."/>
            <person name="Gnirke A."/>
            <person name="Stajich J.E."/>
            <person name="Cuomo C.A."/>
        </authorList>
    </citation>
    <scope>NUCLEOTIDE SEQUENCE [LARGE SCALE GENOMIC DNA]</scope>
    <source>
        <strain evidence="2">CBS 291.66</strain>
    </source>
</reference>
<dbReference type="GeneID" id="83215287"/>
<feature type="signal peptide" evidence="1">
    <location>
        <begin position="1"/>
        <end position="21"/>
    </location>
</feature>
<sequence>MKIFAIAISLAFLGASHSVHGAFPKDPSKIGDVFEDGLCSLVRGLDVCPPHNSLPCTYETVKSKNRWFDNTIKRPCAPSNPEVNCVDFKKNEKECLKNNCTWLARTVINRNEVQTACTDGFFCPDIVSRQVCAQYSDECKWNRRTRICDTREQVEG</sequence>
<keyword evidence="1" id="KW-0732">Signal</keyword>
<organism evidence="2 3">
    <name type="scientific">Lichtheimia ornata</name>
    <dbReference type="NCBI Taxonomy" id="688661"/>
    <lineage>
        <taxon>Eukaryota</taxon>
        <taxon>Fungi</taxon>
        <taxon>Fungi incertae sedis</taxon>
        <taxon>Mucoromycota</taxon>
        <taxon>Mucoromycotina</taxon>
        <taxon>Mucoromycetes</taxon>
        <taxon>Mucorales</taxon>
        <taxon>Lichtheimiaceae</taxon>
        <taxon>Lichtheimia</taxon>
    </lineage>
</organism>
<dbReference type="Proteomes" id="UP001234581">
    <property type="component" value="Unassembled WGS sequence"/>
</dbReference>
<dbReference type="RefSeq" id="XP_058341470.1">
    <property type="nucleotide sequence ID" value="XM_058487892.1"/>
</dbReference>
<evidence type="ECO:0000313" key="2">
    <source>
        <dbReference type="EMBL" id="KAJ8656557.1"/>
    </source>
</evidence>
<name>A0AAD7XZZ8_9FUNG</name>